<reference evidence="6 7" key="1">
    <citation type="submission" date="2021-07" db="EMBL/GenBank/DDBJ databases">
        <authorList>
            <consortium name="Genoscope - CEA"/>
            <person name="William W."/>
        </authorList>
    </citation>
    <scope>NUCLEOTIDE SEQUENCE [LARGE SCALE GENOMIC DNA]</scope>
</reference>
<comment type="similarity">
    <text evidence="1">Belongs to the peptidase C48 family.</text>
</comment>
<dbReference type="AlphaFoldDB" id="A0A8D9CRY4"/>
<sequence length="341" mass="38700">MTHQQIEKSLKDIYDAINLGFGTCFKELKLLADRMVAVEKKVGITNRGGSSDDRQLTTTSNPPKPVEEPGSESVNGAKAGQKEAKEPSLTTEPSSSRELCLVSPADNLPSDDPSLLILDKQVSTASDLLVEEARRQTKKETTLVNLRKKNVRERKLAPTQQTPFKGNSTAKQIIPNKQVGGGYDPFAPYDKMKSKELTAWVQKDPCPSRFYQVFRTPLEWLTDHQMDAFINLLRQRYQNHPEHFRSVRMCFLDHVFSRQWRASYPDFKSDAPDANGLGRRLPGGAWNYHAGLIPSFCQSKKVWGVDVDDIYAPVNFKNQHWIAIWISIPKRHIVVWDSISY</sequence>
<feature type="region of interest" description="Disordered" evidence="4">
    <location>
        <begin position="45"/>
        <end position="97"/>
    </location>
</feature>
<dbReference type="InterPro" id="IPR003653">
    <property type="entry name" value="Peptidase_C48_C"/>
</dbReference>
<evidence type="ECO:0000256" key="2">
    <source>
        <dbReference type="ARBA" id="ARBA00022670"/>
    </source>
</evidence>
<dbReference type="InterPro" id="IPR038765">
    <property type="entry name" value="Papain-like_cys_pep_sf"/>
</dbReference>
<dbReference type="Proteomes" id="UP000694005">
    <property type="component" value="Chromosome A09"/>
</dbReference>
<accession>A0A8D9CRY4</accession>
<dbReference type="SUPFAM" id="SSF54001">
    <property type="entry name" value="Cysteine proteinases"/>
    <property type="match status" value="1"/>
</dbReference>
<dbReference type="GO" id="GO:0006508">
    <property type="term" value="P:proteolysis"/>
    <property type="evidence" value="ECO:0007669"/>
    <property type="project" value="UniProtKB-KW"/>
</dbReference>
<name>A0A8D9CRY4_BRACM</name>
<dbReference type="PROSITE" id="PS50600">
    <property type="entry name" value="ULP_PROTEASE"/>
    <property type="match status" value="1"/>
</dbReference>
<evidence type="ECO:0000256" key="4">
    <source>
        <dbReference type="SAM" id="MobiDB-lite"/>
    </source>
</evidence>
<keyword evidence="2" id="KW-0645">Protease</keyword>
<dbReference type="Pfam" id="PF02902">
    <property type="entry name" value="Peptidase_C48"/>
    <property type="match status" value="1"/>
</dbReference>
<keyword evidence="3" id="KW-0378">Hydrolase</keyword>
<evidence type="ECO:0000313" key="7">
    <source>
        <dbReference type="Proteomes" id="UP000694005"/>
    </source>
</evidence>
<evidence type="ECO:0000256" key="1">
    <source>
        <dbReference type="ARBA" id="ARBA00005234"/>
    </source>
</evidence>
<evidence type="ECO:0000256" key="3">
    <source>
        <dbReference type="ARBA" id="ARBA00022801"/>
    </source>
</evidence>
<organism evidence="6 7">
    <name type="scientific">Brassica campestris</name>
    <name type="common">Field mustard</name>
    <dbReference type="NCBI Taxonomy" id="3711"/>
    <lineage>
        <taxon>Eukaryota</taxon>
        <taxon>Viridiplantae</taxon>
        <taxon>Streptophyta</taxon>
        <taxon>Embryophyta</taxon>
        <taxon>Tracheophyta</taxon>
        <taxon>Spermatophyta</taxon>
        <taxon>Magnoliopsida</taxon>
        <taxon>eudicotyledons</taxon>
        <taxon>Gunneridae</taxon>
        <taxon>Pentapetalae</taxon>
        <taxon>rosids</taxon>
        <taxon>malvids</taxon>
        <taxon>Brassicales</taxon>
        <taxon>Brassicaceae</taxon>
        <taxon>Brassiceae</taxon>
        <taxon>Brassica</taxon>
    </lineage>
</organism>
<dbReference type="EMBL" id="LS974625">
    <property type="protein sequence ID" value="CAG7861663.1"/>
    <property type="molecule type" value="Genomic_DNA"/>
</dbReference>
<protein>
    <recommendedName>
        <fullName evidence="5">Ubiquitin-like protease family profile domain-containing protein</fullName>
    </recommendedName>
</protein>
<gene>
    <name evidence="6" type="ORF">BRAPAZ1V2_A09P21300.2</name>
</gene>
<dbReference type="Gene3D" id="3.40.395.10">
    <property type="entry name" value="Adenoviral Proteinase, Chain A"/>
    <property type="match status" value="1"/>
</dbReference>
<feature type="compositionally biased region" description="Polar residues" evidence="4">
    <location>
        <begin position="88"/>
        <end position="97"/>
    </location>
</feature>
<evidence type="ECO:0000259" key="5">
    <source>
        <dbReference type="PROSITE" id="PS50600"/>
    </source>
</evidence>
<proteinExistence type="inferred from homology"/>
<feature type="domain" description="Ubiquitin-like protease family profile" evidence="5">
    <location>
        <begin position="190"/>
        <end position="341"/>
    </location>
</feature>
<dbReference type="Gramene" id="A09p21300.2_BraZ1">
    <property type="protein sequence ID" value="A09p21300.2_BraZ1.CDS"/>
    <property type="gene ID" value="A09g21300.2_BraZ1"/>
</dbReference>
<evidence type="ECO:0000313" key="6">
    <source>
        <dbReference type="EMBL" id="CAG7861663.1"/>
    </source>
</evidence>
<dbReference type="GO" id="GO:0008234">
    <property type="term" value="F:cysteine-type peptidase activity"/>
    <property type="evidence" value="ECO:0007669"/>
    <property type="project" value="InterPro"/>
</dbReference>